<feature type="non-terminal residue" evidence="2">
    <location>
        <position position="79"/>
    </location>
</feature>
<evidence type="ECO:0000259" key="1">
    <source>
        <dbReference type="Pfam" id="PF04841"/>
    </source>
</evidence>
<evidence type="ECO:0000313" key="3">
    <source>
        <dbReference type="Proteomes" id="UP000485058"/>
    </source>
</evidence>
<name>A0A6A0A0U4_HAELA</name>
<dbReference type="InterPro" id="IPR016534">
    <property type="entry name" value="VPS16"/>
</dbReference>
<dbReference type="Pfam" id="PF04841">
    <property type="entry name" value="Vps16_N"/>
    <property type="match status" value="1"/>
</dbReference>
<feature type="non-terminal residue" evidence="2">
    <location>
        <position position="1"/>
    </location>
</feature>
<dbReference type="GO" id="GO:0005765">
    <property type="term" value="C:lysosomal membrane"/>
    <property type="evidence" value="ECO:0007669"/>
    <property type="project" value="TreeGrafter"/>
</dbReference>
<reference evidence="2 3" key="1">
    <citation type="submission" date="2020-02" db="EMBL/GenBank/DDBJ databases">
        <title>Draft genome sequence of Haematococcus lacustris strain NIES-144.</title>
        <authorList>
            <person name="Morimoto D."/>
            <person name="Nakagawa S."/>
            <person name="Yoshida T."/>
            <person name="Sawayama S."/>
        </authorList>
    </citation>
    <scope>NUCLEOTIDE SEQUENCE [LARGE SCALE GENOMIC DNA]</scope>
    <source>
        <strain evidence="2 3">NIES-144</strain>
    </source>
</reference>
<sequence length="79" mass="8747">MSLASLRSSTVGDWQACGDCFYSRELLHDMVWEDVDLDTKRVCMAPFGGPIATMRDEQAMVMVTSSQSVQPVVRIFTAA</sequence>
<dbReference type="Proteomes" id="UP000485058">
    <property type="component" value="Unassembled WGS sequence"/>
</dbReference>
<organism evidence="2 3">
    <name type="scientific">Haematococcus lacustris</name>
    <name type="common">Green alga</name>
    <name type="synonym">Haematococcus pluvialis</name>
    <dbReference type="NCBI Taxonomy" id="44745"/>
    <lineage>
        <taxon>Eukaryota</taxon>
        <taxon>Viridiplantae</taxon>
        <taxon>Chlorophyta</taxon>
        <taxon>core chlorophytes</taxon>
        <taxon>Chlorophyceae</taxon>
        <taxon>CS clade</taxon>
        <taxon>Chlamydomonadales</taxon>
        <taxon>Haematococcaceae</taxon>
        <taxon>Haematococcus</taxon>
    </lineage>
</organism>
<feature type="domain" description="Vps16 N-terminal" evidence="1">
    <location>
        <begin position="12"/>
        <end position="78"/>
    </location>
</feature>
<keyword evidence="3" id="KW-1185">Reference proteome</keyword>
<accession>A0A6A0A0U4</accession>
<protein>
    <recommendedName>
        <fullName evidence="1">Vps16 N-terminal domain-containing protein</fullName>
    </recommendedName>
</protein>
<dbReference type="GO" id="GO:0005768">
    <property type="term" value="C:endosome"/>
    <property type="evidence" value="ECO:0007669"/>
    <property type="project" value="TreeGrafter"/>
</dbReference>
<comment type="caution">
    <text evidence="2">The sequence shown here is derived from an EMBL/GenBank/DDBJ whole genome shotgun (WGS) entry which is preliminary data.</text>
</comment>
<dbReference type="EMBL" id="BLLF01002566">
    <property type="protein sequence ID" value="GFH24548.1"/>
    <property type="molecule type" value="Genomic_DNA"/>
</dbReference>
<proteinExistence type="predicted"/>
<dbReference type="GO" id="GO:0016197">
    <property type="term" value="P:endosomal transport"/>
    <property type="evidence" value="ECO:0007669"/>
    <property type="project" value="TreeGrafter"/>
</dbReference>
<dbReference type="GO" id="GO:0006886">
    <property type="term" value="P:intracellular protein transport"/>
    <property type="evidence" value="ECO:0007669"/>
    <property type="project" value="InterPro"/>
</dbReference>
<dbReference type="InterPro" id="IPR006926">
    <property type="entry name" value="Vps16_N"/>
</dbReference>
<dbReference type="PANTHER" id="PTHR12811:SF0">
    <property type="entry name" value="VACUOLAR PROTEIN SORTING-ASSOCIATED PROTEIN 16 HOMOLOG"/>
    <property type="match status" value="1"/>
</dbReference>
<dbReference type="GO" id="GO:0030897">
    <property type="term" value="C:HOPS complex"/>
    <property type="evidence" value="ECO:0007669"/>
    <property type="project" value="TreeGrafter"/>
</dbReference>
<dbReference type="GO" id="GO:0003779">
    <property type="term" value="F:actin binding"/>
    <property type="evidence" value="ECO:0007669"/>
    <property type="project" value="TreeGrafter"/>
</dbReference>
<evidence type="ECO:0000313" key="2">
    <source>
        <dbReference type="EMBL" id="GFH24548.1"/>
    </source>
</evidence>
<gene>
    <name evidence="2" type="ORF">HaLaN_22365</name>
</gene>
<dbReference type="AlphaFoldDB" id="A0A6A0A0U4"/>
<dbReference type="PANTHER" id="PTHR12811">
    <property type="entry name" value="VACUOLAR PROTEIN SORTING VPS16"/>
    <property type="match status" value="1"/>
</dbReference>
<dbReference type="GO" id="GO:0042144">
    <property type="term" value="P:vacuole fusion, non-autophagic"/>
    <property type="evidence" value="ECO:0007669"/>
    <property type="project" value="TreeGrafter"/>
</dbReference>